<protein>
    <recommendedName>
        <fullName evidence="2">histidine kinase</fullName>
        <ecNumber evidence="2">2.7.13.3</ecNumber>
    </recommendedName>
</protein>
<dbReference type="InterPro" id="IPR036097">
    <property type="entry name" value="HisK_dim/P_sf"/>
</dbReference>
<dbReference type="EC" id="2.7.13.3" evidence="2"/>
<feature type="domain" description="Histidine kinase" evidence="7">
    <location>
        <begin position="426"/>
        <end position="638"/>
    </location>
</feature>
<evidence type="ECO:0000256" key="3">
    <source>
        <dbReference type="ARBA" id="ARBA00022553"/>
    </source>
</evidence>
<feature type="compositionally biased region" description="Basic residues" evidence="6">
    <location>
        <begin position="12"/>
        <end position="23"/>
    </location>
</feature>
<dbReference type="InterPro" id="IPR003594">
    <property type="entry name" value="HATPase_dom"/>
</dbReference>
<dbReference type="SUPFAM" id="SSF55874">
    <property type="entry name" value="ATPase domain of HSP90 chaperone/DNA topoisomerase II/histidine kinase"/>
    <property type="match status" value="1"/>
</dbReference>
<dbReference type="RefSeq" id="WP_338246820.1">
    <property type="nucleotide sequence ID" value="NZ_BSRI01000001.1"/>
</dbReference>
<dbReference type="SUPFAM" id="SSF47384">
    <property type="entry name" value="Homodimeric domain of signal transducing histidine kinase"/>
    <property type="match status" value="1"/>
</dbReference>
<dbReference type="PANTHER" id="PTHR45569">
    <property type="entry name" value="SENSOR PROTEIN KDPD"/>
    <property type="match status" value="1"/>
</dbReference>
<evidence type="ECO:0000256" key="6">
    <source>
        <dbReference type="SAM" id="MobiDB-lite"/>
    </source>
</evidence>
<feature type="region of interest" description="Disordered" evidence="6">
    <location>
        <begin position="1"/>
        <end position="23"/>
    </location>
</feature>
<evidence type="ECO:0000313" key="9">
    <source>
        <dbReference type="Proteomes" id="UP001344906"/>
    </source>
</evidence>
<dbReference type="Gene3D" id="1.10.287.130">
    <property type="match status" value="1"/>
</dbReference>
<dbReference type="Gene3D" id="3.30.450.40">
    <property type="match status" value="1"/>
</dbReference>
<dbReference type="Gene3D" id="1.10.287.950">
    <property type="entry name" value="Methyl-accepting chemotaxis protein"/>
    <property type="match status" value="1"/>
</dbReference>
<keyword evidence="5" id="KW-0902">Two-component regulatory system</keyword>
<proteinExistence type="predicted"/>
<comment type="caution">
    <text evidence="8">The sequence shown here is derived from an EMBL/GenBank/DDBJ whole genome shotgun (WGS) entry which is preliminary data.</text>
</comment>
<dbReference type="InterPro" id="IPR029016">
    <property type="entry name" value="GAF-like_dom_sf"/>
</dbReference>
<dbReference type="CDD" id="cd00075">
    <property type="entry name" value="HATPase"/>
    <property type="match status" value="1"/>
</dbReference>
<gene>
    <name evidence="8" type="ORF">KDH_01690</name>
</gene>
<dbReference type="InterPro" id="IPR003018">
    <property type="entry name" value="GAF"/>
</dbReference>
<evidence type="ECO:0000259" key="7">
    <source>
        <dbReference type="PROSITE" id="PS50109"/>
    </source>
</evidence>
<dbReference type="Proteomes" id="UP001344906">
    <property type="component" value="Unassembled WGS sequence"/>
</dbReference>
<dbReference type="SMART" id="SM00388">
    <property type="entry name" value="HisKA"/>
    <property type="match status" value="1"/>
</dbReference>
<dbReference type="SMART" id="SM00065">
    <property type="entry name" value="GAF"/>
    <property type="match status" value="1"/>
</dbReference>
<dbReference type="Pfam" id="PF01590">
    <property type="entry name" value="GAF"/>
    <property type="match status" value="1"/>
</dbReference>
<keyword evidence="9" id="KW-1185">Reference proteome</keyword>
<keyword evidence="4" id="KW-0418">Kinase</keyword>
<evidence type="ECO:0000256" key="5">
    <source>
        <dbReference type="ARBA" id="ARBA00023012"/>
    </source>
</evidence>
<dbReference type="SUPFAM" id="SSF55781">
    <property type="entry name" value="GAF domain-like"/>
    <property type="match status" value="1"/>
</dbReference>
<dbReference type="EMBL" id="BSRI01000001">
    <property type="protein sequence ID" value="GLV53314.1"/>
    <property type="molecule type" value="Genomic_DNA"/>
</dbReference>
<dbReference type="Gene3D" id="3.30.565.10">
    <property type="entry name" value="Histidine kinase-like ATPase, C-terminal domain"/>
    <property type="match status" value="1"/>
</dbReference>
<dbReference type="SMART" id="SM00387">
    <property type="entry name" value="HATPase_c"/>
    <property type="match status" value="1"/>
</dbReference>
<accession>A0ABQ6FIA2</accession>
<evidence type="ECO:0000256" key="1">
    <source>
        <dbReference type="ARBA" id="ARBA00000085"/>
    </source>
</evidence>
<dbReference type="CDD" id="cd00082">
    <property type="entry name" value="HisKA"/>
    <property type="match status" value="1"/>
</dbReference>
<dbReference type="PANTHER" id="PTHR45569:SF1">
    <property type="entry name" value="SENSOR PROTEIN KDPD"/>
    <property type="match status" value="1"/>
</dbReference>
<keyword evidence="4" id="KW-0808">Transferase</keyword>
<dbReference type="Pfam" id="PF02518">
    <property type="entry name" value="HATPase_c"/>
    <property type="match status" value="1"/>
</dbReference>
<evidence type="ECO:0000256" key="2">
    <source>
        <dbReference type="ARBA" id="ARBA00012438"/>
    </source>
</evidence>
<reference evidence="8 9" key="1">
    <citation type="submission" date="2023-02" db="EMBL/GenBank/DDBJ databases">
        <title>Dictyobacter halimunensis sp. nov., a new member of the class Ktedonobacteria from forest soil in a geothermal area.</title>
        <authorList>
            <person name="Rachmania M.K."/>
            <person name="Ningsih F."/>
            <person name="Sakai Y."/>
            <person name="Yabe S."/>
            <person name="Yokota A."/>
            <person name="Sjamsuridzal W."/>
        </authorList>
    </citation>
    <scope>NUCLEOTIDE SEQUENCE [LARGE SCALE GENOMIC DNA]</scope>
    <source>
        <strain evidence="8 9">S3.2.2.5</strain>
    </source>
</reference>
<feature type="region of interest" description="Disordered" evidence="6">
    <location>
        <begin position="348"/>
        <end position="376"/>
    </location>
</feature>
<dbReference type="InterPro" id="IPR005467">
    <property type="entry name" value="His_kinase_dom"/>
</dbReference>
<dbReference type="SUPFAM" id="SSF58104">
    <property type="entry name" value="Methyl-accepting chemotaxis protein (MCP) signaling domain"/>
    <property type="match status" value="1"/>
</dbReference>
<dbReference type="PRINTS" id="PR00344">
    <property type="entry name" value="BCTRLSENSOR"/>
</dbReference>
<dbReference type="InterPro" id="IPR052023">
    <property type="entry name" value="Histidine_kinase_KdpD"/>
</dbReference>
<dbReference type="InterPro" id="IPR004358">
    <property type="entry name" value="Sig_transdc_His_kin-like_C"/>
</dbReference>
<evidence type="ECO:0000256" key="4">
    <source>
        <dbReference type="ARBA" id="ARBA00022777"/>
    </source>
</evidence>
<keyword evidence="3" id="KW-0597">Phosphoprotein</keyword>
<dbReference type="InterPro" id="IPR036890">
    <property type="entry name" value="HATPase_C_sf"/>
</dbReference>
<dbReference type="InterPro" id="IPR003661">
    <property type="entry name" value="HisK_dim/P_dom"/>
</dbReference>
<comment type="catalytic activity">
    <reaction evidence="1">
        <text>ATP + protein L-histidine = ADP + protein N-phospho-L-histidine.</text>
        <dbReference type="EC" id="2.7.13.3"/>
    </reaction>
</comment>
<evidence type="ECO:0000313" key="8">
    <source>
        <dbReference type="EMBL" id="GLV53314.1"/>
    </source>
</evidence>
<dbReference type="PROSITE" id="PS50109">
    <property type="entry name" value="HIS_KIN"/>
    <property type="match status" value="1"/>
</dbReference>
<name>A0ABQ6FIA2_9CHLR</name>
<sequence length="639" mass="71754">MNMDQDQALQYRPKRNKQRSQRRHIQNVVLQQGSESLLVLIHAIARIPEFIDTSLDEGILLLSSSINFVGQYLADLIRQKLGGEQVILFSLTPSTGRLHYVTISGFSTEQEQRCRERNGRFTLTDLFDEASIRRLTADKEVIIAPERTRPPFVEVLDASSKHWLLTPILLKGQLAGGLAITKVGRDKEYTPAEITLVRAIAEQTAFVLASYFMANRLKEMQNREQILQETEHLINDFLSLVSHELRTPLTVVMGNIQLAQRRLQTLQQQVVGQPETLNQQANALSKQAEALNQQAEALSKQAEALSKQAETLSKQAEALNQRAEALNQQAEALSKQAEALNQQAETLSQQAEALSKRAETSKQQAEALSKGAETLSKGAETLSKGAETLSKQAETLSQQAEALNQQAEALNQRAEVLNQRAEVLNQQAEILNQRAEALNQRAETLSQQVEQIHHPLESAALGARVQKRMIDAMIDDADLQMNTFTLHMKRCNVVKLVQEAVREQQQQVPERTILLNIMPTMEPVPIIADVDRIKKVVTVYLVNALTYSPDDQPVTVQLAIEDAVARVSVHDEGWGIPSQEQKRVWERFYHIKGHEFDLSIGLDFYLCKQFIKRHQGEVGLESTPGKGSIFWFTLPIARS</sequence>
<organism evidence="8 9">
    <name type="scientific">Dictyobacter halimunensis</name>
    <dbReference type="NCBI Taxonomy" id="3026934"/>
    <lineage>
        <taxon>Bacteria</taxon>
        <taxon>Bacillati</taxon>
        <taxon>Chloroflexota</taxon>
        <taxon>Ktedonobacteria</taxon>
        <taxon>Ktedonobacterales</taxon>
        <taxon>Dictyobacteraceae</taxon>
        <taxon>Dictyobacter</taxon>
    </lineage>
</organism>